<keyword evidence="2" id="KW-1133">Transmembrane helix</keyword>
<gene>
    <name evidence="3" type="ORF">SAMN04489732_11297</name>
</gene>
<evidence type="ECO:0000256" key="2">
    <source>
        <dbReference type="SAM" id="Phobius"/>
    </source>
</evidence>
<proteinExistence type="predicted"/>
<dbReference type="OrthoDB" id="3638805at2"/>
<feature type="region of interest" description="Disordered" evidence="1">
    <location>
        <begin position="53"/>
        <end position="77"/>
    </location>
</feature>
<reference evidence="3 4" key="1">
    <citation type="submission" date="2016-10" db="EMBL/GenBank/DDBJ databases">
        <authorList>
            <person name="de Groot N.N."/>
        </authorList>
    </citation>
    <scope>NUCLEOTIDE SEQUENCE [LARGE SCALE GENOMIC DNA]</scope>
    <source>
        <strain evidence="3 4">DSM 44993</strain>
    </source>
</reference>
<feature type="transmembrane region" description="Helical" evidence="2">
    <location>
        <begin position="25"/>
        <end position="45"/>
    </location>
</feature>
<dbReference type="EMBL" id="FOEF01000012">
    <property type="protein sequence ID" value="SEP48645.1"/>
    <property type="molecule type" value="Genomic_DNA"/>
</dbReference>
<dbReference type="STRING" id="394193.SAMN04489732_11297"/>
<dbReference type="RefSeq" id="WP_143086296.1">
    <property type="nucleotide sequence ID" value="NZ_FOEF01000012.1"/>
</dbReference>
<dbReference type="Proteomes" id="UP000198582">
    <property type="component" value="Unassembled WGS sequence"/>
</dbReference>
<evidence type="ECO:0000313" key="4">
    <source>
        <dbReference type="Proteomes" id="UP000198582"/>
    </source>
</evidence>
<accession>A0A1H8Y919</accession>
<dbReference type="AlphaFoldDB" id="A0A1H8Y919"/>
<protein>
    <submittedName>
        <fullName evidence="3">Uncharacterized protein</fullName>
    </submittedName>
</protein>
<keyword evidence="4" id="KW-1185">Reference proteome</keyword>
<evidence type="ECO:0000313" key="3">
    <source>
        <dbReference type="EMBL" id="SEP48645.1"/>
    </source>
</evidence>
<keyword evidence="2" id="KW-0812">Transmembrane</keyword>
<evidence type="ECO:0000256" key="1">
    <source>
        <dbReference type="SAM" id="MobiDB-lite"/>
    </source>
</evidence>
<name>A0A1H8Y919_9PSEU</name>
<sequence length="137" mass="14193">MLALILAVAAGVCLGLGWLLGQVVLVYVALGLSVVGFVLVLGQALRRRKSARAAKAADAEAEIEDGDGTDAEQPDDAAAEDGEVVFVVPGRMRFHVAGCRLLEGKNAEQLTLEEAEDEAFTACTVCASHEAAELAVG</sequence>
<feature type="compositionally biased region" description="Acidic residues" evidence="1">
    <location>
        <begin position="59"/>
        <end position="77"/>
    </location>
</feature>
<organism evidence="3 4">
    <name type="scientific">Amycolatopsis saalfeldensis</name>
    <dbReference type="NCBI Taxonomy" id="394193"/>
    <lineage>
        <taxon>Bacteria</taxon>
        <taxon>Bacillati</taxon>
        <taxon>Actinomycetota</taxon>
        <taxon>Actinomycetes</taxon>
        <taxon>Pseudonocardiales</taxon>
        <taxon>Pseudonocardiaceae</taxon>
        <taxon>Amycolatopsis</taxon>
    </lineage>
</organism>
<keyword evidence="2" id="KW-0472">Membrane</keyword>